<proteinExistence type="predicted"/>
<keyword evidence="7" id="KW-1185">Reference proteome</keyword>
<feature type="non-terminal residue" evidence="6">
    <location>
        <position position="1"/>
    </location>
</feature>
<evidence type="ECO:0000313" key="7">
    <source>
        <dbReference type="Proteomes" id="UP000077684"/>
    </source>
</evidence>
<feature type="compositionally biased region" description="Basic and acidic residues" evidence="4">
    <location>
        <begin position="536"/>
        <end position="563"/>
    </location>
</feature>
<name>A0A8X7SWI7_9BASI</name>
<sequence length="569" mass="57677">EQTANVYVNALPLTTTDDDLYRIGSAFGPVLSHKAIIAAETGLCKGYGFLLYTSREAAEHAIECLGRMGLQASFAKESFSARLRRMADKASANVYLSNLPTDMTTHQLEHLFAPHNVISMRILLNSDGTSRGVGFVRLRDRDIAHECIDRLHGKMLSGCASPLQVRFADSEGQKLLKRNAMMQNSINALNAQARDVLRSTGPGSDPGLGVGVGIGMGMGMEMGMPSPSASPLMPFPLPVTTASAIGGSPVDAAITSHYYLPYSPAPPVHAQAHSAGSGLLNAASTYSALQHQHQHQGGGMSVHAGLPTPDPSPGDAMAAMVAAQAHGHGRFAVSACPTTYNFSPSPLPAHMHAHAQLFGRAGGAGMPTTAGAGGPGRLGGLASPITPSLALTRAPPIATTGGAGLPATTTAATGRMLSPYGGMSSAATLGGGMNMNMNLAAFSPPMLNISLGAHQASMSAASAAGGSGGGMAGGAGFGYSGGVTAPYSSLQLQEMLGSSSSAGGSGSSSSSTATTKAVQAQCLPNGLVAASAEGADETHHRVASRDGKNIREGEVLHAMDHGDSATSKS</sequence>
<dbReference type="Pfam" id="PF00076">
    <property type="entry name" value="RRM_1"/>
    <property type="match status" value="2"/>
</dbReference>
<dbReference type="AlphaFoldDB" id="A0A8X7SWI7"/>
<feature type="domain" description="RRM" evidence="5">
    <location>
        <begin position="92"/>
        <end position="170"/>
    </location>
</feature>
<dbReference type="InterPro" id="IPR000504">
    <property type="entry name" value="RRM_dom"/>
</dbReference>
<dbReference type="InterPro" id="IPR002343">
    <property type="entry name" value="Hud_Sxl_RNA"/>
</dbReference>
<feature type="region of interest" description="Disordered" evidence="4">
    <location>
        <begin position="497"/>
        <end position="516"/>
    </location>
</feature>
<evidence type="ECO:0000256" key="1">
    <source>
        <dbReference type="ARBA" id="ARBA00022737"/>
    </source>
</evidence>
<keyword evidence="2 3" id="KW-0694">RNA-binding</keyword>
<keyword evidence="1" id="KW-0677">Repeat</keyword>
<evidence type="ECO:0000256" key="2">
    <source>
        <dbReference type="ARBA" id="ARBA00022884"/>
    </source>
</evidence>
<evidence type="ECO:0000259" key="5">
    <source>
        <dbReference type="PROSITE" id="PS50102"/>
    </source>
</evidence>
<dbReference type="SMART" id="SM00360">
    <property type="entry name" value="RRM"/>
    <property type="match status" value="2"/>
</dbReference>
<dbReference type="GO" id="GO:1990904">
    <property type="term" value="C:ribonucleoprotein complex"/>
    <property type="evidence" value="ECO:0007669"/>
    <property type="project" value="InterPro"/>
</dbReference>
<evidence type="ECO:0000256" key="3">
    <source>
        <dbReference type="PROSITE-ProRule" id="PRU00176"/>
    </source>
</evidence>
<comment type="caution">
    <text evidence="6">The sequence shown here is derived from an EMBL/GenBank/DDBJ whole genome shotgun (WGS) entry which is preliminary data.</text>
</comment>
<dbReference type="EMBL" id="LWDE02000462">
    <property type="protein sequence ID" value="KAE8247488.1"/>
    <property type="molecule type" value="Genomic_DNA"/>
</dbReference>
<dbReference type="PRINTS" id="PR00961">
    <property type="entry name" value="HUDSXLRNA"/>
</dbReference>
<feature type="compositionally biased region" description="Low complexity" evidence="4">
    <location>
        <begin position="497"/>
        <end position="515"/>
    </location>
</feature>
<dbReference type="GO" id="GO:0003723">
    <property type="term" value="F:RNA binding"/>
    <property type="evidence" value="ECO:0007669"/>
    <property type="project" value="UniProtKB-UniRule"/>
</dbReference>
<reference evidence="6" key="1">
    <citation type="submission" date="2016-04" db="EMBL/GenBank/DDBJ databases">
        <authorList>
            <person name="Nguyen H.D."/>
            <person name="Samba Siva P."/>
            <person name="Cullis J."/>
            <person name="Levesque C.A."/>
            <person name="Hambleton S."/>
        </authorList>
    </citation>
    <scope>NUCLEOTIDE SEQUENCE</scope>
    <source>
        <strain evidence="6">DAOMC 236426</strain>
    </source>
</reference>
<feature type="region of interest" description="Disordered" evidence="4">
    <location>
        <begin position="532"/>
        <end position="569"/>
    </location>
</feature>
<dbReference type="Proteomes" id="UP000077684">
    <property type="component" value="Unassembled WGS sequence"/>
</dbReference>
<reference evidence="6" key="2">
    <citation type="journal article" date="2019" name="IMA Fungus">
        <title>Genome sequencing and comparison of five Tilletia species to identify candidate genes for the detection of regulated species infecting wheat.</title>
        <authorList>
            <person name="Nguyen H.D.T."/>
            <person name="Sultana T."/>
            <person name="Kesanakurti P."/>
            <person name="Hambleton S."/>
        </authorList>
    </citation>
    <scope>NUCLEOTIDE SEQUENCE</scope>
    <source>
        <strain evidence="6">DAOMC 236426</strain>
    </source>
</reference>
<dbReference type="SUPFAM" id="SSF54928">
    <property type="entry name" value="RNA-binding domain, RBD"/>
    <property type="match status" value="2"/>
</dbReference>
<accession>A0A8X7SWI7</accession>
<evidence type="ECO:0000313" key="6">
    <source>
        <dbReference type="EMBL" id="KAE8247488.1"/>
    </source>
</evidence>
<feature type="region of interest" description="Disordered" evidence="4">
    <location>
        <begin position="289"/>
        <end position="313"/>
    </location>
</feature>
<evidence type="ECO:0000256" key="4">
    <source>
        <dbReference type="SAM" id="MobiDB-lite"/>
    </source>
</evidence>
<dbReference type="InterPro" id="IPR012677">
    <property type="entry name" value="Nucleotide-bd_a/b_plait_sf"/>
</dbReference>
<organism evidence="6 7">
    <name type="scientific">Tilletia controversa</name>
    <name type="common">dwarf bunt fungus</name>
    <dbReference type="NCBI Taxonomy" id="13291"/>
    <lineage>
        <taxon>Eukaryota</taxon>
        <taxon>Fungi</taxon>
        <taxon>Dikarya</taxon>
        <taxon>Basidiomycota</taxon>
        <taxon>Ustilaginomycotina</taxon>
        <taxon>Exobasidiomycetes</taxon>
        <taxon>Tilletiales</taxon>
        <taxon>Tilletiaceae</taxon>
        <taxon>Tilletia</taxon>
    </lineage>
</organism>
<dbReference type="PROSITE" id="PS50102">
    <property type="entry name" value="RRM"/>
    <property type="match status" value="2"/>
</dbReference>
<dbReference type="InterPro" id="IPR035979">
    <property type="entry name" value="RBD_domain_sf"/>
</dbReference>
<feature type="domain" description="RRM" evidence="5">
    <location>
        <begin position="4"/>
        <end position="77"/>
    </location>
</feature>
<gene>
    <name evidence="6" type="ORF">A4X06_0g4409</name>
</gene>
<dbReference type="Gene3D" id="3.30.70.330">
    <property type="match status" value="2"/>
</dbReference>
<protein>
    <recommendedName>
        <fullName evidence="5">RRM domain-containing protein</fullName>
    </recommendedName>
</protein>
<dbReference type="PANTHER" id="PTHR24012">
    <property type="entry name" value="RNA BINDING PROTEIN"/>
    <property type="match status" value="1"/>
</dbReference>